<protein>
    <submittedName>
        <fullName evidence="3">NitT/TauT family transport system substrate-binding protein</fullName>
    </submittedName>
</protein>
<organism evidence="3 4">
    <name type="scientific">Pseudobutyrivibrio xylanivorans</name>
    <dbReference type="NCBI Taxonomy" id="185007"/>
    <lineage>
        <taxon>Bacteria</taxon>
        <taxon>Bacillati</taxon>
        <taxon>Bacillota</taxon>
        <taxon>Clostridia</taxon>
        <taxon>Lachnospirales</taxon>
        <taxon>Lachnospiraceae</taxon>
        <taxon>Pseudobutyrivibrio</taxon>
    </lineage>
</organism>
<dbReference type="PANTHER" id="PTHR30024">
    <property type="entry name" value="ALIPHATIC SULFONATES-BINDING PROTEIN-RELATED"/>
    <property type="match status" value="1"/>
</dbReference>
<dbReference type="RefSeq" id="WP_090163336.1">
    <property type="nucleotide sequence ID" value="NZ_FMWK01000012.1"/>
</dbReference>
<dbReference type="AlphaFoldDB" id="A0A1G5S1R8"/>
<feature type="chain" id="PRO_5011677652" evidence="2">
    <location>
        <begin position="26"/>
        <end position="355"/>
    </location>
</feature>
<dbReference type="Proteomes" id="UP000199428">
    <property type="component" value="Unassembled WGS sequence"/>
</dbReference>
<dbReference type="SUPFAM" id="SSF53850">
    <property type="entry name" value="Periplasmic binding protein-like II"/>
    <property type="match status" value="1"/>
</dbReference>
<dbReference type="Pfam" id="PF12974">
    <property type="entry name" value="Phosphonate-bd"/>
    <property type="match status" value="1"/>
</dbReference>
<feature type="region of interest" description="Disordered" evidence="1">
    <location>
        <begin position="29"/>
        <end position="51"/>
    </location>
</feature>
<name>A0A1G5S1R8_PSEXY</name>
<reference evidence="3 4" key="1">
    <citation type="submission" date="2016-10" db="EMBL/GenBank/DDBJ databases">
        <authorList>
            <person name="de Groot N.N."/>
        </authorList>
    </citation>
    <scope>NUCLEOTIDE SEQUENCE [LARGE SCALE GENOMIC DNA]</scope>
    <source>
        <strain evidence="3 4">DSM 10317</strain>
    </source>
</reference>
<evidence type="ECO:0000313" key="3">
    <source>
        <dbReference type="EMBL" id="SCZ80098.1"/>
    </source>
</evidence>
<dbReference type="PANTHER" id="PTHR30024:SF46">
    <property type="entry name" value="ABC TRANSPORTER, SUBSTRATE-BINDING LIPOPROTEIN"/>
    <property type="match status" value="1"/>
</dbReference>
<evidence type="ECO:0000256" key="2">
    <source>
        <dbReference type="SAM" id="SignalP"/>
    </source>
</evidence>
<evidence type="ECO:0000313" key="4">
    <source>
        <dbReference type="Proteomes" id="UP000199428"/>
    </source>
</evidence>
<keyword evidence="2" id="KW-0732">Signal</keyword>
<dbReference type="InterPro" id="IPR027024">
    <property type="entry name" value="UCP027386_ABC_sbc_TM0202"/>
</dbReference>
<accession>A0A1G5S1R8</accession>
<sequence length="355" mass="38141">MKKKIISLLMATALMAACMVGCGTAAETEGPTAEFEAEKTTKEEAPAPETPAEDVDINVAALKGPTAMGMVKLMAESDNGETATNHYTFTIAAAPDEITPNLIQGNYDIAAVPANLASVLFNKTDGQMQVLAINTLGVLYIVENGETINSVEDLKGKTIYASGKGATPEYALNYMLSSNGIDPQKDVTIEYKSEHAECVSALVNDEDGVAMLPQPFATTALMQNENMRIALDMTKEWESAAKANGSSASLVTGVIVARKVFVDAHPEAVEIFLNQYENSIKYTNDNVEDASALIEKYDIIKAAVAQKAIPYCNITFIAGSDMKEKLGGYLEELYNQNPEAVGGQVPADEFYYIEK</sequence>
<gene>
    <name evidence="3" type="ORF">SAMN02910350_02117</name>
</gene>
<dbReference type="PIRSF" id="PIRSF027386">
    <property type="entry name" value="UCP027386_ABC_sbc_TM0202"/>
    <property type="match status" value="1"/>
</dbReference>
<feature type="signal peptide" evidence="2">
    <location>
        <begin position="1"/>
        <end position="25"/>
    </location>
</feature>
<proteinExistence type="predicted"/>
<dbReference type="Gene3D" id="3.40.190.10">
    <property type="entry name" value="Periplasmic binding protein-like II"/>
    <property type="match status" value="2"/>
</dbReference>
<evidence type="ECO:0000256" key="1">
    <source>
        <dbReference type="SAM" id="MobiDB-lite"/>
    </source>
</evidence>
<dbReference type="PROSITE" id="PS51257">
    <property type="entry name" value="PROKAR_LIPOPROTEIN"/>
    <property type="match status" value="1"/>
</dbReference>
<dbReference type="EMBL" id="FMWK01000012">
    <property type="protein sequence ID" value="SCZ80098.1"/>
    <property type="molecule type" value="Genomic_DNA"/>
</dbReference>
<feature type="compositionally biased region" description="Basic and acidic residues" evidence="1">
    <location>
        <begin position="36"/>
        <end position="45"/>
    </location>
</feature>